<protein>
    <submittedName>
        <fullName evidence="4">Uncharacterized protein</fullName>
    </submittedName>
</protein>
<accession>A0ABD1Y6V5</accession>
<evidence type="ECO:0000256" key="2">
    <source>
        <dbReference type="SAM" id="MobiDB-lite"/>
    </source>
</evidence>
<feature type="transmembrane region" description="Helical" evidence="3">
    <location>
        <begin position="12"/>
        <end position="31"/>
    </location>
</feature>
<keyword evidence="3" id="KW-0472">Membrane</keyword>
<evidence type="ECO:0000313" key="5">
    <source>
        <dbReference type="Proteomes" id="UP001605036"/>
    </source>
</evidence>
<evidence type="ECO:0000256" key="3">
    <source>
        <dbReference type="SAM" id="Phobius"/>
    </source>
</evidence>
<feature type="coiled-coil region" evidence="1">
    <location>
        <begin position="185"/>
        <end position="219"/>
    </location>
</feature>
<keyword evidence="3" id="KW-1133">Transmembrane helix</keyword>
<reference evidence="4 5" key="1">
    <citation type="submission" date="2024-09" db="EMBL/GenBank/DDBJ databases">
        <title>Chromosome-scale assembly of Riccia fluitans.</title>
        <authorList>
            <person name="Paukszto L."/>
            <person name="Sawicki J."/>
            <person name="Karawczyk K."/>
            <person name="Piernik-Szablinska J."/>
            <person name="Szczecinska M."/>
            <person name="Mazdziarz M."/>
        </authorList>
    </citation>
    <scope>NUCLEOTIDE SEQUENCE [LARGE SCALE GENOMIC DNA]</scope>
    <source>
        <strain evidence="4">Rf_01</strain>
        <tissue evidence="4">Aerial parts of the thallus</tissue>
    </source>
</reference>
<keyword evidence="1" id="KW-0175">Coiled coil</keyword>
<feature type="region of interest" description="Disordered" evidence="2">
    <location>
        <begin position="98"/>
        <end position="129"/>
    </location>
</feature>
<organism evidence="4 5">
    <name type="scientific">Riccia fluitans</name>
    <dbReference type="NCBI Taxonomy" id="41844"/>
    <lineage>
        <taxon>Eukaryota</taxon>
        <taxon>Viridiplantae</taxon>
        <taxon>Streptophyta</taxon>
        <taxon>Embryophyta</taxon>
        <taxon>Marchantiophyta</taxon>
        <taxon>Marchantiopsida</taxon>
        <taxon>Marchantiidae</taxon>
        <taxon>Marchantiales</taxon>
        <taxon>Ricciaceae</taxon>
        <taxon>Riccia</taxon>
    </lineage>
</organism>
<dbReference type="Proteomes" id="UP001605036">
    <property type="component" value="Unassembled WGS sequence"/>
</dbReference>
<dbReference type="AlphaFoldDB" id="A0ABD1Y6V5"/>
<evidence type="ECO:0000313" key="4">
    <source>
        <dbReference type="EMBL" id="KAL2622310.1"/>
    </source>
</evidence>
<keyword evidence="5" id="KW-1185">Reference proteome</keyword>
<keyword evidence="3" id="KW-0812">Transmembrane</keyword>
<comment type="caution">
    <text evidence="4">The sequence shown here is derived from an EMBL/GenBank/DDBJ whole genome shotgun (WGS) entry which is preliminary data.</text>
</comment>
<sequence length="225" mass="23903">MLHSVKVELLKVVVFLSGWMAGGAFGEGLVLEFLKVKIVIFGCCWGCRAAAAACSRRRVGLVSVSRSPSAASPKMKSTIGISSSDSLLGKPSCRHRTEFADNEGGSGDQLGSGARVRRAEAEDPPARGAGKWRRVKRMTEFNTEVAAYAAVPPGNVPNGDVTLAELGSHIIYMVQCANEPGAAPLMQLSTQMVDLQAQMVTLQTQMATIQAQMEALQAQMAALNH</sequence>
<dbReference type="EMBL" id="JBHFFA010000006">
    <property type="protein sequence ID" value="KAL2622310.1"/>
    <property type="molecule type" value="Genomic_DNA"/>
</dbReference>
<evidence type="ECO:0000256" key="1">
    <source>
        <dbReference type="SAM" id="Coils"/>
    </source>
</evidence>
<name>A0ABD1Y6V5_9MARC</name>
<gene>
    <name evidence="4" type="ORF">R1flu_002515</name>
</gene>
<proteinExistence type="predicted"/>